<dbReference type="Gene3D" id="2.60.40.4060">
    <property type="entry name" value="Reeler domain"/>
    <property type="match status" value="1"/>
</dbReference>
<dbReference type="EMBL" id="REGN01004192">
    <property type="protein sequence ID" value="RNA18664.1"/>
    <property type="molecule type" value="Genomic_DNA"/>
</dbReference>
<dbReference type="Pfam" id="PF02014">
    <property type="entry name" value="Reeler"/>
    <property type="match status" value="1"/>
</dbReference>
<protein>
    <submittedName>
        <fullName evidence="3">Defense Hdd11</fullName>
    </submittedName>
</protein>
<sequence>MISKTTIFTTFFIFSAFLEALPTGAPLNTCQTMLPRHNAEPIDTDNPPYEIVFSPVNNFTLNVILQSKEQDKSFRGFLMQARREWNGEAIGKWSTSEESTKTIDCFDREDSAVTHDHKQNPISRKVGFKKLTFEWTCPEGMSPNGIILIATIAETSKVIYVNVSKVVHVETPKLESISFDDFGETTEESIRDPVDFEKVVSKAQEENEVREPQMDIERERPVEINEMKNFRNEAVDQQMGRLDNRIQEVESRPISVDRLNEKISHRIMDSQNMLSLEEPILTVNEKPKSIKDDNESFKSQRITHELFNNNDSDERFNEDSQIDDEKKMEKIIENF</sequence>
<name>A0A3M7R5K4_BRAPC</name>
<keyword evidence="4" id="KW-1185">Reference proteome</keyword>
<dbReference type="InterPro" id="IPR002861">
    <property type="entry name" value="Reeler_dom"/>
</dbReference>
<dbReference type="GO" id="GO:0016020">
    <property type="term" value="C:membrane"/>
    <property type="evidence" value="ECO:0007669"/>
    <property type="project" value="TreeGrafter"/>
</dbReference>
<organism evidence="3 4">
    <name type="scientific">Brachionus plicatilis</name>
    <name type="common">Marine rotifer</name>
    <name type="synonym">Brachionus muelleri</name>
    <dbReference type="NCBI Taxonomy" id="10195"/>
    <lineage>
        <taxon>Eukaryota</taxon>
        <taxon>Metazoa</taxon>
        <taxon>Spiralia</taxon>
        <taxon>Gnathifera</taxon>
        <taxon>Rotifera</taxon>
        <taxon>Eurotatoria</taxon>
        <taxon>Monogononta</taxon>
        <taxon>Pseudotrocha</taxon>
        <taxon>Ploima</taxon>
        <taxon>Brachionidae</taxon>
        <taxon>Brachionus</taxon>
    </lineage>
</organism>
<feature type="signal peptide" evidence="1">
    <location>
        <begin position="1"/>
        <end position="20"/>
    </location>
</feature>
<dbReference type="InterPro" id="IPR042307">
    <property type="entry name" value="Reeler_sf"/>
</dbReference>
<dbReference type="Proteomes" id="UP000276133">
    <property type="component" value="Unassembled WGS sequence"/>
</dbReference>
<dbReference type="InterPro" id="IPR051237">
    <property type="entry name" value="Ferric-chelate_Red/DefProt"/>
</dbReference>
<keyword evidence="1" id="KW-0732">Signal</keyword>
<dbReference type="CDD" id="cd08544">
    <property type="entry name" value="Reeler"/>
    <property type="match status" value="1"/>
</dbReference>
<dbReference type="PANTHER" id="PTHR45828:SF33">
    <property type="entry name" value="DOMON DOMAIN-CONTAINING PROTEIN"/>
    <property type="match status" value="1"/>
</dbReference>
<evidence type="ECO:0000313" key="3">
    <source>
        <dbReference type="EMBL" id="RNA18664.1"/>
    </source>
</evidence>
<feature type="chain" id="PRO_5018221201" evidence="1">
    <location>
        <begin position="21"/>
        <end position="335"/>
    </location>
</feature>
<evidence type="ECO:0000256" key="1">
    <source>
        <dbReference type="SAM" id="SignalP"/>
    </source>
</evidence>
<proteinExistence type="predicted"/>
<feature type="domain" description="Reelin" evidence="2">
    <location>
        <begin position="30"/>
        <end position="161"/>
    </location>
</feature>
<gene>
    <name evidence="3" type="ORF">BpHYR1_042268</name>
</gene>
<dbReference type="STRING" id="10195.A0A3M7R5K4"/>
<evidence type="ECO:0000259" key="2">
    <source>
        <dbReference type="Pfam" id="PF02014"/>
    </source>
</evidence>
<evidence type="ECO:0000313" key="4">
    <source>
        <dbReference type="Proteomes" id="UP000276133"/>
    </source>
</evidence>
<comment type="caution">
    <text evidence="3">The sequence shown here is derived from an EMBL/GenBank/DDBJ whole genome shotgun (WGS) entry which is preliminary data.</text>
</comment>
<accession>A0A3M7R5K4</accession>
<dbReference type="AlphaFoldDB" id="A0A3M7R5K4"/>
<reference evidence="3 4" key="1">
    <citation type="journal article" date="2018" name="Sci. Rep.">
        <title>Genomic signatures of local adaptation to the degree of environmental predictability in rotifers.</title>
        <authorList>
            <person name="Franch-Gras L."/>
            <person name="Hahn C."/>
            <person name="Garcia-Roger E.M."/>
            <person name="Carmona M.J."/>
            <person name="Serra M."/>
            <person name="Gomez A."/>
        </authorList>
    </citation>
    <scope>NUCLEOTIDE SEQUENCE [LARGE SCALE GENOMIC DNA]</scope>
    <source>
        <strain evidence="3">HYR1</strain>
    </source>
</reference>
<dbReference type="PANTHER" id="PTHR45828">
    <property type="entry name" value="CYTOCHROME B561/FERRIC REDUCTASE TRANSMEMBRANE"/>
    <property type="match status" value="1"/>
</dbReference>
<dbReference type="OrthoDB" id="6418377at2759"/>